<dbReference type="RefSeq" id="WP_317064874.1">
    <property type="nucleotide sequence ID" value="NZ_WBKO01000001.1"/>
</dbReference>
<keyword evidence="1" id="KW-0472">Membrane</keyword>
<organism evidence="2 3">
    <name type="scientific">Methanoculleus caldifontis</name>
    <dbReference type="NCBI Taxonomy" id="2651577"/>
    <lineage>
        <taxon>Archaea</taxon>
        <taxon>Methanobacteriati</taxon>
        <taxon>Methanobacteriota</taxon>
        <taxon>Stenosarchaea group</taxon>
        <taxon>Methanomicrobia</taxon>
        <taxon>Methanomicrobiales</taxon>
        <taxon>Methanomicrobiaceae</taxon>
        <taxon>Methanoculleus</taxon>
    </lineage>
</organism>
<accession>A0ABU3X1E6</accession>
<dbReference type="InterPro" id="IPR009339">
    <property type="entry name" value="DUF998"/>
</dbReference>
<keyword evidence="1" id="KW-0812">Transmembrane</keyword>
<feature type="transmembrane region" description="Helical" evidence="1">
    <location>
        <begin position="139"/>
        <end position="157"/>
    </location>
</feature>
<evidence type="ECO:0000313" key="3">
    <source>
        <dbReference type="Proteomes" id="UP001281203"/>
    </source>
</evidence>
<comment type="caution">
    <text evidence="2">The sequence shown here is derived from an EMBL/GenBank/DDBJ whole genome shotgun (WGS) entry which is preliminary data.</text>
</comment>
<evidence type="ECO:0000256" key="1">
    <source>
        <dbReference type="SAM" id="Phobius"/>
    </source>
</evidence>
<evidence type="ECO:0000313" key="2">
    <source>
        <dbReference type="EMBL" id="MDV2481856.1"/>
    </source>
</evidence>
<reference evidence="2 3" key="1">
    <citation type="submission" date="2019-10" db="EMBL/GenBank/DDBJ databases">
        <title>Isolation and characterization of Methanoculleus sp. Wushi-C6 from a hot spring well.</title>
        <authorList>
            <person name="Chen S.-C."/>
            <person name="Lan Z.-H."/>
            <person name="You Y.-T."/>
            <person name="Lai M.-C."/>
        </authorList>
    </citation>
    <scope>NUCLEOTIDE SEQUENCE [LARGE SCALE GENOMIC DNA]</scope>
    <source>
        <strain evidence="2 3">Wushi-C6</strain>
    </source>
</reference>
<dbReference type="EMBL" id="WBKO01000001">
    <property type="protein sequence ID" value="MDV2481856.1"/>
    <property type="molecule type" value="Genomic_DNA"/>
</dbReference>
<feature type="transmembrane region" description="Helical" evidence="1">
    <location>
        <begin position="56"/>
        <end position="78"/>
    </location>
</feature>
<dbReference type="Pfam" id="PF06197">
    <property type="entry name" value="DUF998"/>
    <property type="match status" value="1"/>
</dbReference>
<protein>
    <submittedName>
        <fullName evidence="2">DUF998 domain-containing protein</fullName>
    </submittedName>
</protein>
<dbReference type="Proteomes" id="UP001281203">
    <property type="component" value="Unassembled WGS sequence"/>
</dbReference>
<gene>
    <name evidence="2" type="ORF">F8E02_07510</name>
</gene>
<feature type="transmembrane region" description="Helical" evidence="1">
    <location>
        <begin position="109"/>
        <end position="127"/>
    </location>
</feature>
<feature type="transmembrane region" description="Helical" evidence="1">
    <location>
        <begin position="177"/>
        <end position="195"/>
    </location>
</feature>
<name>A0ABU3X1E6_9EURY</name>
<feature type="transmembrane region" description="Helical" evidence="1">
    <location>
        <begin position="85"/>
        <end position="103"/>
    </location>
</feature>
<sequence>MHETDPADSDRTVAGILFFLLPAQFLTALMAGAAIAPGYSINTNAISDLGVIDSTAWLFNASLFLAGLLNIAGGYFLYRFYGRGWILPVFLLAGLGAIGAAIFTLDIPGIHGLFALAAFVFFNIEAIAGSTLVRGPMKAISIVAGVLGLAFLVTHAASDFGILELYGPIGHGGSERMIVYPALLWLMAFGGYLMAPATSSRSP</sequence>
<keyword evidence="1" id="KW-1133">Transmembrane helix</keyword>
<proteinExistence type="predicted"/>
<feature type="transmembrane region" description="Helical" evidence="1">
    <location>
        <begin position="12"/>
        <end position="36"/>
    </location>
</feature>
<keyword evidence="3" id="KW-1185">Reference proteome</keyword>